<evidence type="ECO:0000256" key="8">
    <source>
        <dbReference type="PROSITE-ProRule" id="PRU00282"/>
    </source>
</evidence>
<comment type="similarity">
    <text evidence="2 9">Belongs to the mitochondrial carrier (TC 2.A.29) family.</text>
</comment>
<gene>
    <name evidence="10" type="ORF">Ctob_007753</name>
</gene>
<evidence type="ECO:0000256" key="7">
    <source>
        <dbReference type="ARBA" id="ARBA00023136"/>
    </source>
</evidence>
<dbReference type="AlphaFoldDB" id="A0A0M0K8D7"/>
<dbReference type="PANTHER" id="PTHR45667">
    <property type="entry name" value="S-ADENOSYLMETHIONINE MITOCHONDRIAL CARRIER PROTEIN"/>
    <property type="match status" value="1"/>
</dbReference>
<dbReference type="Gene3D" id="1.50.40.10">
    <property type="entry name" value="Mitochondrial carrier domain"/>
    <property type="match status" value="1"/>
</dbReference>
<feature type="repeat" description="Solcar" evidence="8">
    <location>
        <begin position="230"/>
        <end position="316"/>
    </location>
</feature>
<evidence type="ECO:0000256" key="2">
    <source>
        <dbReference type="ARBA" id="ARBA00006375"/>
    </source>
</evidence>
<dbReference type="OrthoDB" id="204711at2759"/>
<evidence type="ECO:0000256" key="3">
    <source>
        <dbReference type="ARBA" id="ARBA00022448"/>
    </source>
</evidence>
<evidence type="ECO:0000313" key="10">
    <source>
        <dbReference type="EMBL" id="KOO35054.1"/>
    </source>
</evidence>
<keyword evidence="4 8" id="KW-0812">Transmembrane</keyword>
<dbReference type="PROSITE" id="PS50920">
    <property type="entry name" value="SOLCAR"/>
    <property type="match status" value="3"/>
</dbReference>
<dbReference type="InterPro" id="IPR006311">
    <property type="entry name" value="TAT_signal"/>
</dbReference>
<keyword evidence="6" id="KW-1133">Transmembrane helix</keyword>
<keyword evidence="3 9" id="KW-0813">Transport</keyword>
<feature type="repeat" description="Solcar" evidence="8">
    <location>
        <begin position="56"/>
        <end position="132"/>
    </location>
</feature>
<dbReference type="InterPro" id="IPR023395">
    <property type="entry name" value="MCP_dom_sf"/>
</dbReference>
<evidence type="ECO:0000256" key="5">
    <source>
        <dbReference type="ARBA" id="ARBA00022737"/>
    </source>
</evidence>
<dbReference type="PROSITE" id="PS51318">
    <property type="entry name" value="TAT"/>
    <property type="match status" value="1"/>
</dbReference>
<dbReference type="GO" id="GO:0016020">
    <property type="term" value="C:membrane"/>
    <property type="evidence" value="ECO:0007669"/>
    <property type="project" value="UniProtKB-SubCell"/>
</dbReference>
<feature type="repeat" description="Solcar" evidence="8">
    <location>
        <begin position="138"/>
        <end position="220"/>
    </location>
</feature>
<dbReference type="Pfam" id="PF00153">
    <property type="entry name" value="Mito_carr"/>
    <property type="match status" value="3"/>
</dbReference>
<reference evidence="11" key="1">
    <citation type="journal article" date="2015" name="PLoS Genet.">
        <title>Genome Sequence and Transcriptome Analyses of Chrysochromulina tobin: Metabolic Tools for Enhanced Algal Fitness in the Prominent Order Prymnesiales (Haptophyceae).</title>
        <authorList>
            <person name="Hovde B.T."/>
            <person name="Deodato C.R."/>
            <person name="Hunsperger H.M."/>
            <person name="Ryken S.A."/>
            <person name="Yost W."/>
            <person name="Jha R.K."/>
            <person name="Patterson J."/>
            <person name="Monnat R.J. Jr."/>
            <person name="Barlow S.B."/>
            <person name="Starkenburg S.R."/>
            <person name="Cattolico R.A."/>
        </authorList>
    </citation>
    <scope>NUCLEOTIDE SEQUENCE</scope>
    <source>
        <strain evidence="11">CCMP291</strain>
    </source>
</reference>
<dbReference type="PRINTS" id="PR00926">
    <property type="entry name" value="MITOCARRIER"/>
</dbReference>
<protein>
    <submittedName>
        <fullName evidence="10">S-adenosylmethionine mitochondrial carrier protein</fullName>
    </submittedName>
</protein>
<keyword evidence="11" id="KW-1185">Reference proteome</keyword>
<evidence type="ECO:0000256" key="4">
    <source>
        <dbReference type="ARBA" id="ARBA00022692"/>
    </source>
</evidence>
<organism evidence="10 11">
    <name type="scientific">Chrysochromulina tobinii</name>
    <dbReference type="NCBI Taxonomy" id="1460289"/>
    <lineage>
        <taxon>Eukaryota</taxon>
        <taxon>Haptista</taxon>
        <taxon>Haptophyta</taxon>
        <taxon>Prymnesiophyceae</taxon>
        <taxon>Prymnesiales</taxon>
        <taxon>Chrysochromulinaceae</taxon>
        <taxon>Chrysochromulina</taxon>
    </lineage>
</organism>
<evidence type="ECO:0000256" key="1">
    <source>
        <dbReference type="ARBA" id="ARBA00004141"/>
    </source>
</evidence>
<keyword evidence="7 8" id="KW-0472">Membrane</keyword>
<proteinExistence type="inferred from homology"/>
<dbReference type="InterPro" id="IPR018108">
    <property type="entry name" value="MCP_transmembrane"/>
</dbReference>
<dbReference type="EMBL" id="JWZX01000999">
    <property type="protein sequence ID" value="KOO35054.1"/>
    <property type="molecule type" value="Genomic_DNA"/>
</dbReference>
<sequence>MENRALTQISRRSAVSGVLLAPAAVAIGGARAGATTPPVAYTMTPIAAATDASTSTEFLSGLIAGFAQKTIKEVTLHPLDTVKTRLQLTSTRRGLLDPALYKDVYSGLAPAVVSGAPAASVFFAIKDSVLQQLKPQLGDTGGTVAAVGCANLVYWLVRNPAEVIKVRRQSGGESDSAAAATALWREIGPGGFYRGYASNVAYAFPVDSSKFVLYSAIKDAWRRSKGGAKLSPLEAAVGGALATMAAQGVSTPLDVARTRIMTLPADQPAPGVLATLKAVADEEGLRGLYAGLAPKVARALVSGALQFSVLEGVKDAVDAALGVKR</sequence>
<name>A0A0M0K8D7_9EUKA</name>
<dbReference type="SUPFAM" id="SSF103506">
    <property type="entry name" value="Mitochondrial carrier"/>
    <property type="match status" value="1"/>
</dbReference>
<keyword evidence="5" id="KW-0677">Repeat</keyword>
<comment type="subcellular location">
    <subcellularLocation>
        <location evidence="1">Membrane</location>
        <topology evidence="1">Multi-pass membrane protein</topology>
    </subcellularLocation>
</comment>
<accession>A0A0M0K8D7</accession>
<evidence type="ECO:0000256" key="9">
    <source>
        <dbReference type="RuleBase" id="RU000488"/>
    </source>
</evidence>
<dbReference type="Proteomes" id="UP000037460">
    <property type="component" value="Unassembled WGS sequence"/>
</dbReference>
<dbReference type="GO" id="GO:0055085">
    <property type="term" value="P:transmembrane transport"/>
    <property type="evidence" value="ECO:0007669"/>
    <property type="project" value="InterPro"/>
</dbReference>
<comment type="caution">
    <text evidence="10">The sequence shown here is derived from an EMBL/GenBank/DDBJ whole genome shotgun (WGS) entry which is preliminary data.</text>
</comment>
<dbReference type="InterPro" id="IPR002067">
    <property type="entry name" value="MCP"/>
</dbReference>
<evidence type="ECO:0000313" key="11">
    <source>
        <dbReference type="Proteomes" id="UP000037460"/>
    </source>
</evidence>
<evidence type="ECO:0000256" key="6">
    <source>
        <dbReference type="ARBA" id="ARBA00022989"/>
    </source>
</evidence>